<feature type="region of interest" description="Disordered" evidence="1">
    <location>
        <begin position="1"/>
        <end position="46"/>
    </location>
</feature>
<dbReference type="AlphaFoldDB" id="A0A0B7NCZ5"/>
<name>A0A0B7NCZ5_9FUNG</name>
<reference evidence="2 3" key="1">
    <citation type="submission" date="2014-09" db="EMBL/GenBank/DDBJ databases">
        <authorList>
            <person name="Ellenberger Sabrina"/>
        </authorList>
    </citation>
    <scope>NUCLEOTIDE SEQUENCE [LARGE SCALE GENOMIC DNA]</scope>
    <source>
        <strain evidence="2 3">CBS 412.66</strain>
    </source>
</reference>
<evidence type="ECO:0000313" key="2">
    <source>
        <dbReference type="EMBL" id="CEP13255.1"/>
    </source>
</evidence>
<feature type="compositionally biased region" description="Acidic residues" evidence="1">
    <location>
        <begin position="26"/>
        <end position="46"/>
    </location>
</feature>
<evidence type="ECO:0000313" key="3">
    <source>
        <dbReference type="Proteomes" id="UP000054107"/>
    </source>
</evidence>
<accession>A0A0B7NCZ5</accession>
<dbReference type="Proteomes" id="UP000054107">
    <property type="component" value="Unassembled WGS sequence"/>
</dbReference>
<keyword evidence="3" id="KW-1185">Reference proteome</keyword>
<feature type="non-terminal residue" evidence="2">
    <location>
        <position position="1"/>
    </location>
</feature>
<dbReference type="EMBL" id="LN729506">
    <property type="protein sequence ID" value="CEP13255.1"/>
    <property type="molecule type" value="Genomic_DNA"/>
</dbReference>
<protein>
    <submittedName>
        <fullName evidence="2">Uncharacterized protein</fullName>
    </submittedName>
</protein>
<evidence type="ECO:0000256" key="1">
    <source>
        <dbReference type="SAM" id="MobiDB-lite"/>
    </source>
</evidence>
<feature type="compositionally biased region" description="Low complexity" evidence="1">
    <location>
        <begin position="1"/>
        <end position="20"/>
    </location>
</feature>
<organism evidence="2 3">
    <name type="scientific">Parasitella parasitica</name>
    <dbReference type="NCBI Taxonomy" id="35722"/>
    <lineage>
        <taxon>Eukaryota</taxon>
        <taxon>Fungi</taxon>
        <taxon>Fungi incertae sedis</taxon>
        <taxon>Mucoromycota</taxon>
        <taxon>Mucoromycotina</taxon>
        <taxon>Mucoromycetes</taxon>
        <taxon>Mucorales</taxon>
        <taxon>Mucorineae</taxon>
        <taxon>Mucoraceae</taxon>
        <taxon>Parasitella</taxon>
    </lineage>
</organism>
<gene>
    <name evidence="2" type="primary">PARPA_07310.1 scaffold 27426</name>
</gene>
<proteinExistence type="predicted"/>
<sequence length="46" mass="5315">RAEPSQSNTSSAQQQQSTEQPQKETDLDEDLREEDFMSDEDLETLQ</sequence>